<feature type="transmembrane region" description="Helical" evidence="2">
    <location>
        <begin position="207"/>
        <end position="225"/>
    </location>
</feature>
<keyword evidence="2" id="KW-0812">Transmembrane</keyword>
<gene>
    <name evidence="3" type="ORF">Purlil1_9235</name>
</gene>
<keyword evidence="2" id="KW-0472">Membrane</keyword>
<evidence type="ECO:0000256" key="1">
    <source>
        <dbReference type="SAM" id="MobiDB-lite"/>
    </source>
</evidence>
<accession>A0ABR0BR32</accession>
<evidence type="ECO:0000256" key="2">
    <source>
        <dbReference type="SAM" id="Phobius"/>
    </source>
</evidence>
<dbReference type="Proteomes" id="UP001287286">
    <property type="component" value="Unassembled WGS sequence"/>
</dbReference>
<evidence type="ECO:0000313" key="3">
    <source>
        <dbReference type="EMBL" id="KAK4086389.1"/>
    </source>
</evidence>
<proteinExistence type="predicted"/>
<comment type="caution">
    <text evidence="3">The sequence shown here is derived from an EMBL/GenBank/DDBJ whole genome shotgun (WGS) entry which is preliminary data.</text>
</comment>
<dbReference type="EMBL" id="JAWRVI010000041">
    <property type="protein sequence ID" value="KAK4086389.1"/>
    <property type="molecule type" value="Genomic_DNA"/>
</dbReference>
<reference evidence="3 4" key="1">
    <citation type="journal article" date="2024" name="Microbiol. Resour. Announc.">
        <title>Genome annotations for the ascomycete fungi Trichoderma harzianum, Trichoderma aggressivum, and Purpureocillium lilacinum.</title>
        <authorList>
            <person name="Beijen E.P.W."/>
            <person name="Ohm R.A."/>
        </authorList>
    </citation>
    <scope>NUCLEOTIDE SEQUENCE [LARGE SCALE GENOMIC DNA]</scope>
    <source>
        <strain evidence="3 4">CBS 150709</strain>
    </source>
</reference>
<sequence length="554" mass="58237">MGVKSEKSSASYGSFPKKGTGDRREFDFKICEIIMDTDEDDPVADFVSDLARSVKRWSRLAELDECSVEQDRNTYVAKVRVRARGSLNGSIVTASLDAAIKDLCRGLMAVEDGRRGRLEMLTQRSIWGIMPISSMFEAYWTATFFLDIMESGPEYLAGLAEEYMQEGHLYCVPPLMVFCIATLFGLNDTFHFMPHILGISIDADFDLPRFMAAALPTVGMVFRWFSRKKTAPSVASRDEIRTATQLFERALADYKGKYDCMLTQLATIDGSTAPTLLRDLAWMHGACSSLCRMSVAASTLLTAKTDLLEISLEKAREHHEKAVAGMAASMASGCATIVAIGETTGAVGAAAAAGGAGAATAGAATAGAATAGTATAGAAGAAVAGSGAVAAGGASAAAAGAGSAGAATAAAAAAETATAGAATAGAAGGAAIAAPVILGGLTIVAVYCAWNHFTQANDFDAECHRIKSVGSTCHAAWSKVFIMRLCLEWFRLEGNKNPEALHFSSPFMQDKWERFIKEHQATSGSGSVQDHAQLLGIWLKSEVESLRTLRGELP</sequence>
<name>A0ABR0BR32_PURLI</name>
<keyword evidence="2" id="KW-1133">Transmembrane helix</keyword>
<keyword evidence="4" id="KW-1185">Reference proteome</keyword>
<organism evidence="3 4">
    <name type="scientific">Purpureocillium lilacinum</name>
    <name type="common">Paecilomyces lilacinus</name>
    <dbReference type="NCBI Taxonomy" id="33203"/>
    <lineage>
        <taxon>Eukaryota</taxon>
        <taxon>Fungi</taxon>
        <taxon>Dikarya</taxon>
        <taxon>Ascomycota</taxon>
        <taxon>Pezizomycotina</taxon>
        <taxon>Sordariomycetes</taxon>
        <taxon>Hypocreomycetidae</taxon>
        <taxon>Hypocreales</taxon>
        <taxon>Ophiocordycipitaceae</taxon>
        <taxon>Purpureocillium</taxon>
    </lineage>
</organism>
<feature type="region of interest" description="Disordered" evidence="1">
    <location>
        <begin position="1"/>
        <end position="20"/>
    </location>
</feature>
<protein>
    <submittedName>
        <fullName evidence="3">Uncharacterized protein</fullName>
    </submittedName>
</protein>
<evidence type="ECO:0000313" key="4">
    <source>
        <dbReference type="Proteomes" id="UP001287286"/>
    </source>
</evidence>
<feature type="transmembrane region" description="Helical" evidence="2">
    <location>
        <begin position="167"/>
        <end position="186"/>
    </location>
</feature>